<organism evidence="18 19">
    <name type="scientific">Abeliophyllum distichum</name>
    <dbReference type="NCBI Taxonomy" id="126358"/>
    <lineage>
        <taxon>Eukaryota</taxon>
        <taxon>Viridiplantae</taxon>
        <taxon>Streptophyta</taxon>
        <taxon>Embryophyta</taxon>
        <taxon>Tracheophyta</taxon>
        <taxon>Spermatophyta</taxon>
        <taxon>Magnoliopsida</taxon>
        <taxon>eudicotyledons</taxon>
        <taxon>Gunneridae</taxon>
        <taxon>Pentapetalae</taxon>
        <taxon>asterids</taxon>
        <taxon>lamiids</taxon>
        <taxon>Lamiales</taxon>
        <taxon>Oleaceae</taxon>
        <taxon>Forsythieae</taxon>
        <taxon>Abeliophyllum</taxon>
    </lineage>
</organism>
<evidence type="ECO:0000256" key="2">
    <source>
        <dbReference type="ARBA" id="ARBA00012182"/>
    </source>
</evidence>
<dbReference type="CDD" id="cd19169">
    <property type="entry name" value="SET_SETD1"/>
    <property type="match status" value="1"/>
</dbReference>
<dbReference type="PANTHER" id="PTHR45814:SF2">
    <property type="entry name" value="HISTONE-LYSINE N-METHYLTRANSFERASE SETD1"/>
    <property type="match status" value="1"/>
</dbReference>
<evidence type="ECO:0000256" key="5">
    <source>
        <dbReference type="ARBA" id="ARBA00022691"/>
    </source>
</evidence>
<reference evidence="19" key="1">
    <citation type="submission" date="2024-07" db="EMBL/GenBank/DDBJ databases">
        <title>Two chromosome-level genome assemblies of Korean endemic species Abeliophyllum distichum and Forsythia ovata (Oleaceae).</title>
        <authorList>
            <person name="Jang H."/>
        </authorList>
    </citation>
    <scope>NUCLEOTIDE SEQUENCE [LARGE SCALE GENOMIC DNA]</scope>
</reference>
<evidence type="ECO:0000256" key="3">
    <source>
        <dbReference type="ARBA" id="ARBA00022603"/>
    </source>
</evidence>
<dbReference type="InterPro" id="IPR003169">
    <property type="entry name" value="GYF"/>
</dbReference>
<feature type="compositionally biased region" description="Basic residues" evidence="14">
    <location>
        <begin position="900"/>
        <end position="913"/>
    </location>
</feature>
<evidence type="ECO:0000256" key="9">
    <source>
        <dbReference type="ARBA" id="ARBA00023163"/>
    </source>
</evidence>
<comment type="caution">
    <text evidence="18">The sequence shown here is derived from an EMBL/GenBank/DDBJ whole genome shotgun (WGS) entry which is preliminary data.</text>
</comment>
<dbReference type="InterPro" id="IPR003616">
    <property type="entry name" value="Post-SET_dom"/>
</dbReference>
<dbReference type="PROSITE" id="PS50829">
    <property type="entry name" value="GYF"/>
    <property type="match status" value="1"/>
</dbReference>
<comment type="subcellular location">
    <subcellularLocation>
        <location evidence="1">Nucleus</location>
    </subcellularLocation>
</comment>
<evidence type="ECO:0000313" key="18">
    <source>
        <dbReference type="EMBL" id="KAL2506097.1"/>
    </source>
</evidence>
<accession>A0ABD1T054</accession>
<evidence type="ECO:0000313" key="19">
    <source>
        <dbReference type="Proteomes" id="UP001604336"/>
    </source>
</evidence>
<keyword evidence="9" id="KW-0804">Transcription</keyword>
<dbReference type="InterPro" id="IPR044570">
    <property type="entry name" value="Set1-like"/>
</dbReference>
<dbReference type="Pfam" id="PF00856">
    <property type="entry name" value="SET"/>
    <property type="match status" value="1"/>
</dbReference>
<dbReference type="PROSITE" id="PS50868">
    <property type="entry name" value="POST_SET"/>
    <property type="match status" value="1"/>
</dbReference>
<dbReference type="GO" id="GO:0032259">
    <property type="term" value="P:methylation"/>
    <property type="evidence" value="ECO:0007669"/>
    <property type="project" value="UniProtKB-KW"/>
</dbReference>
<dbReference type="EC" id="2.1.1.354" evidence="2"/>
<dbReference type="SMART" id="SM00317">
    <property type="entry name" value="SET"/>
    <property type="match status" value="1"/>
</dbReference>
<keyword evidence="4" id="KW-0808">Transferase</keyword>
<dbReference type="Proteomes" id="UP001604336">
    <property type="component" value="Unassembled WGS sequence"/>
</dbReference>
<feature type="compositionally biased region" description="Basic and acidic residues" evidence="14">
    <location>
        <begin position="771"/>
        <end position="790"/>
    </location>
</feature>
<comment type="catalytic activity">
    <reaction evidence="13">
        <text>N(6),N(6)-dimethyl-L-lysyl(4)-[histone H3] + S-adenosyl-L-methionine = N(6),N(6),N(6)-trimethyl-L-lysyl(4)-[histone H3] + S-adenosyl-L-homocysteine + H(+)</text>
        <dbReference type="Rhea" id="RHEA:60272"/>
        <dbReference type="Rhea" id="RHEA-COMP:15537"/>
        <dbReference type="Rhea" id="RHEA-COMP:15540"/>
        <dbReference type="ChEBI" id="CHEBI:15378"/>
        <dbReference type="ChEBI" id="CHEBI:57856"/>
        <dbReference type="ChEBI" id="CHEBI:59789"/>
        <dbReference type="ChEBI" id="CHEBI:61961"/>
        <dbReference type="ChEBI" id="CHEBI:61976"/>
    </reaction>
</comment>
<dbReference type="SUPFAM" id="SSF82199">
    <property type="entry name" value="SET domain"/>
    <property type="match status" value="1"/>
</dbReference>
<dbReference type="GO" id="GO:0140999">
    <property type="term" value="F:histone H3K4 trimethyltransferase activity"/>
    <property type="evidence" value="ECO:0007669"/>
    <property type="project" value="UniProtKB-EC"/>
</dbReference>
<protein>
    <recommendedName>
        <fullName evidence="2">[histone H3]-lysine(4) N-trimethyltransferase</fullName>
        <ecNumber evidence="2">2.1.1.354</ecNumber>
    </recommendedName>
</protein>
<keyword evidence="7" id="KW-0694">RNA-binding</keyword>
<evidence type="ECO:0000256" key="1">
    <source>
        <dbReference type="ARBA" id="ARBA00004123"/>
    </source>
</evidence>
<evidence type="ECO:0000259" key="17">
    <source>
        <dbReference type="PROSITE" id="PS50868"/>
    </source>
</evidence>
<proteinExistence type="predicted"/>
<evidence type="ECO:0000256" key="8">
    <source>
        <dbReference type="ARBA" id="ARBA00023015"/>
    </source>
</evidence>
<dbReference type="InterPro" id="IPR035445">
    <property type="entry name" value="GYF-like_dom_sf"/>
</dbReference>
<evidence type="ECO:0000259" key="15">
    <source>
        <dbReference type="PROSITE" id="PS50280"/>
    </source>
</evidence>
<evidence type="ECO:0000256" key="4">
    <source>
        <dbReference type="ARBA" id="ARBA00022679"/>
    </source>
</evidence>
<feature type="region of interest" description="Disordered" evidence="14">
    <location>
        <begin position="879"/>
        <end position="934"/>
    </location>
</feature>
<dbReference type="SUPFAM" id="SSF55277">
    <property type="entry name" value="GYF domain"/>
    <property type="match status" value="1"/>
</dbReference>
<dbReference type="PROSITE" id="PS50280">
    <property type="entry name" value="SET"/>
    <property type="match status" value="1"/>
</dbReference>
<feature type="domain" description="GYF" evidence="16">
    <location>
        <begin position="144"/>
        <end position="191"/>
    </location>
</feature>
<dbReference type="Gene3D" id="2.170.270.10">
    <property type="entry name" value="SET domain"/>
    <property type="match status" value="1"/>
</dbReference>
<dbReference type="GO" id="GO:0003723">
    <property type="term" value="F:RNA binding"/>
    <property type="evidence" value="ECO:0007669"/>
    <property type="project" value="UniProtKB-KW"/>
</dbReference>
<keyword evidence="5" id="KW-0949">S-adenosyl-L-methionine</keyword>
<evidence type="ECO:0000256" key="14">
    <source>
        <dbReference type="SAM" id="MobiDB-lite"/>
    </source>
</evidence>
<dbReference type="PANTHER" id="PTHR45814">
    <property type="entry name" value="HISTONE-LYSINE N-METHYLTRANSFERASE SETD1"/>
    <property type="match status" value="1"/>
</dbReference>
<keyword evidence="8" id="KW-0805">Transcription regulation</keyword>
<evidence type="ECO:0000259" key="16">
    <source>
        <dbReference type="PROSITE" id="PS50829"/>
    </source>
</evidence>
<evidence type="ECO:0000256" key="12">
    <source>
        <dbReference type="ARBA" id="ARBA00047583"/>
    </source>
</evidence>
<feature type="domain" description="Post-SET" evidence="17">
    <location>
        <begin position="1170"/>
        <end position="1186"/>
    </location>
</feature>
<keyword evidence="6" id="KW-0156">Chromatin regulator</keyword>
<comment type="catalytic activity">
    <reaction evidence="11">
        <text>L-lysyl(4)-[histone H3] + 3 S-adenosyl-L-methionine = N(6),N(6),N(6)-trimethyl-L-lysyl(4)-[histone H3] + 3 S-adenosyl-L-homocysteine + 3 H(+)</text>
        <dbReference type="Rhea" id="RHEA:60260"/>
        <dbReference type="Rhea" id="RHEA-COMP:15537"/>
        <dbReference type="Rhea" id="RHEA-COMP:15547"/>
        <dbReference type="ChEBI" id="CHEBI:15378"/>
        <dbReference type="ChEBI" id="CHEBI:29969"/>
        <dbReference type="ChEBI" id="CHEBI:57856"/>
        <dbReference type="ChEBI" id="CHEBI:59789"/>
        <dbReference type="ChEBI" id="CHEBI:61961"/>
        <dbReference type="EC" id="2.1.1.354"/>
    </reaction>
</comment>
<keyword evidence="10" id="KW-0539">Nucleus</keyword>
<dbReference type="GO" id="GO:0005634">
    <property type="term" value="C:nucleus"/>
    <property type="evidence" value="ECO:0007669"/>
    <property type="project" value="UniProtKB-SubCell"/>
</dbReference>
<evidence type="ECO:0000256" key="13">
    <source>
        <dbReference type="ARBA" id="ARBA00049129"/>
    </source>
</evidence>
<evidence type="ECO:0000256" key="7">
    <source>
        <dbReference type="ARBA" id="ARBA00022884"/>
    </source>
</evidence>
<evidence type="ECO:0000256" key="11">
    <source>
        <dbReference type="ARBA" id="ARBA00047571"/>
    </source>
</evidence>
<feature type="domain" description="SET" evidence="15">
    <location>
        <begin position="1047"/>
        <end position="1164"/>
    </location>
</feature>
<dbReference type="EMBL" id="JBFOLK010000006">
    <property type="protein sequence ID" value="KAL2506097.1"/>
    <property type="molecule type" value="Genomic_DNA"/>
</dbReference>
<keyword evidence="3" id="KW-0489">Methyltransferase</keyword>
<dbReference type="InterPro" id="IPR001214">
    <property type="entry name" value="SET_dom"/>
</dbReference>
<keyword evidence="19" id="KW-1185">Reference proteome</keyword>
<dbReference type="Gene3D" id="3.30.1490.40">
    <property type="match status" value="2"/>
</dbReference>
<feature type="region of interest" description="Disordered" evidence="14">
    <location>
        <begin position="830"/>
        <end position="849"/>
    </location>
</feature>
<feature type="region of interest" description="Disordered" evidence="14">
    <location>
        <begin position="771"/>
        <end position="791"/>
    </location>
</feature>
<dbReference type="InterPro" id="IPR046341">
    <property type="entry name" value="SET_dom_sf"/>
</dbReference>
<evidence type="ECO:0000256" key="10">
    <source>
        <dbReference type="ARBA" id="ARBA00023242"/>
    </source>
</evidence>
<comment type="catalytic activity">
    <reaction evidence="12">
        <text>N(6)-methyl-L-lysyl(4)-[histone H3] + S-adenosyl-L-methionine = N(6),N(6)-dimethyl-L-lysyl(4)-[histone H3] + S-adenosyl-L-homocysteine + H(+)</text>
        <dbReference type="Rhea" id="RHEA:60268"/>
        <dbReference type="Rhea" id="RHEA-COMP:15540"/>
        <dbReference type="Rhea" id="RHEA-COMP:15543"/>
        <dbReference type="ChEBI" id="CHEBI:15378"/>
        <dbReference type="ChEBI" id="CHEBI:57856"/>
        <dbReference type="ChEBI" id="CHEBI:59789"/>
        <dbReference type="ChEBI" id="CHEBI:61929"/>
        <dbReference type="ChEBI" id="CHEBI:61976"/>
    </reaction>
</comment>
<dbReference type="AlphaFoldDB" id="A0ABD1T054"/>
<evidence type="ECO:0000256" key="6">
    <source>
        <dbReference type="ARBA" id="ARBA00022853"/>
    </source>
</evidence>
<dbReference type="InterPro" id="IPR037841">
    <property type="entry name" value="SET_SETD1A/B"/>
</dbReference>
<name>A0ABD1T054_9LAMI</name>
<gene>
    <name evidence="18" type="ORF">Adt_21718</name>
</gene>
<sequence length="1218" mass="136032">MEMSCQLNEDGGNISQTCSVVGTSYHDTGHGHVPPGHVTGWMYINQDGQMCGPYIQQQLYEGLSTGFLPEELPVYPIVNGNLVNPVPLKFFMQFPDHVATGFVYLNVAVPNIKDTTNDHHSPSQPMPFSENTSVIPNLPLSGDESCWLFEDEKGIKHGPHSVAELYSWCHHGYLCNSQMIYHTDNKFKPLPLQSLLKTWRTPGPGTVLDAKGQDTVSLPNLVSEISEEFCSQLHSGVMKTARRTVLDEIVSGIISECLGRKKIQKNHKVEPVQQSFKTCSSDGKMSEMCLERKDCVAVDDVEVCSTVDKICSIGHFTILVCKSCGMLSAMIPWQTMFPLGEKRNAGTLLFLLLNQASPHKKCSDQIEGIPADLLHEQDSLCSLVDCPPGFGLASMTLDVQSQSQFEPGSPHKKCSEQIEVIPADDVDCPPGFGPASMALDVPSQSQFEPGSPHDKCFDQIEELPADLPFGQDSLSSLVDCPPGFEPRSMAMDIQSQSQLFSWSSFDREKSCKTQFFSTSNFYGDMDYILESVSNGLHSSAKVSVEQYFENLVDEEVRKVVHLSKDNRMKEVSLDSYLHHNHTSGYDSSGAVDGSNLLSSDDIHISSHLAISLSGNTLNNLDVSPSHLSKCAFQKLPVHSDDANTFELDELCPPQPEESMEHYVPSHFSKGAFEKLPVHLNDACNMEVLDELCPPQLEKSMEHCVPSQNCQLRSVKLDEYTSNVNFQVALMMNQQRIYDSVLSKLKLSLVDNAIEKALTIWCSSRRHESCRNKGAENRVSNEKSDDRERSSKSSLLNGNYICYRKRKLGEKKSGSFFESLIAGDIGSQKQSIENSNKAHRPSIFPNSKSEKVADVVKDKSSCRTQKDSFSPVDQCNIERITNEKSQESDPLETQATDCTKKVSKSTKVAKLKRKQPIDDAPPSRSKKVQKLANSSTKQAVCKKTVVQKIKRSKSRTMKPCPQSDGCARSSIDGWEWHKWSMNASPAERARIRGTRLRSLHINLDGNGLQLSNVKGLSARTHRVKLRNLLAAAEGADLLKATQLKARKKRLRFQKSKIHDWGIVALEPIEAEDFVIEYVGELIRPRISDIRERQYEKMGIGSSYLFRLDDGYVVDATKRGGIARFINHSCEPNCYTKVITVDGQKKIFIYAKRHIAAGEEITYNYKFPLEEKKIPCNCGSRRCRGFPSRGATETKLLPRLTLKHNNSGTLMFNVRWQKVV</sequence>